<protein>
    <submittedName>
        <fullName evidence="3">Alpha/beta-hydrolase</fullName>
    </submittedName>
</protein>
<dbReference type="Gene3D" id="3.40.50.1820">
    <property type="entry name" value="alpha/beta hydrolase"/>
    <property type="match status" value="1"/>
</dbReference>
<dbReference type="PANTHER" id="PTHR47751:SF2">
    <property type="entry name" value="DLTD N-TERMINAL DOMAIN PROTEIN (AFU_ORTHOLOGUE AFUA_8G00380)-RELATED"/>
    <property type="match status" value="1"/>
</dbReference>
<dbReference type="ESTHER" id="9helo-a0a2j6sxe7">
    <property type="family name" value="Thiohydrolase"/>
</dbReference>
<dbReference type="STRING" id="1095630.A0A2J6SXE7"/>
<keyword evidence="4" id="KW-1185">Reference proteome</keyword>
<evidence type="ECO:0000259" key="2">
    <source>
        <dbReference type="Pfam" id="PF02129"/>
    </source>
</evidence>
<dbReference type="EMBL" id="KZ613855">
    <property type="protein sequence ID" value="PMD55452.1"/>
    <property type="molecule type" value="Genomic_DNA"/>
</dbReference>
<sequence>MANHDEVEFKTLDGLTLRGWLYPASKRGPGIVITPGFNCVKEMFVPEVAEQFQLLGITSLIYDPRSTGVSDGTPRNEIDPMKQVEDYSDALTFLSTLPIVDSDRIGFWGMSFSGTIALCAAALDKRAKFVIGICPLLSFEYSKNRFPKVLAKAAKDRESQVKGNPPFYLPLLTDKGENPAGFGIGMDKEGFEYISTAKERVAPSFENRTTIQSYYKIVMWQPSALMRYVSPTPVMFVVPELDRVSPPEDQIALFETFAEPKRLHVSMGKGHLNVLSGEDFPSIMKLQAGWAVAALDGTLGVQ</sequence>
<dbReference type="InParanoid" id="A0A2J6SXE7"/>
<feature type="domain" description="Xaa-Pro dipeptidyl-peptidase-like" evidence="2">
    <location>
        <begin position="56"/>
        <end position="139"/>
    </location>
</feature>
<organism evidence="3 4">
    <name type="scientific">Hyaloscypha bicolor E</name>
    <dbReference type="NCBI Taxonomy" id="1095630"/>
    <lineage>
        <taxon>Eukaryota</taxon>
        <taxon>Fungi</taxon>
        <taxon>Dikarya</taxon>
        <taxon>Ascomycota</taxon>
        <taxon>Pezizomycotina</taxon>
        <taxon>Leotiomycetes</taxon>
        <taxon>Helotiales</taxon>
        <taxon>Hyaloscyphaceae</taxon>
        <taxon>Hyaloscypha</taxon>
        <taxon>Hyaloscypha bicolor</taxon>
    </lineage>
</organism>
<name>A0A2J6SXE7_9HELO</name>
<dbReference type="PANTHER" id="PTHR47751">
    <property type="entry name" value="SUPERFAMILY HYDROLASE, PUTATIVE (AFU_ORTHOLOGUE AFUA_2G16580)-RELATED"/>
    <property type="match status" value="1"/>
</dbReference>
<comment type="similarity">
    <text evidence="1">Belongs to the polyketide transferase af380 family.</text>
</comment>
<dbReference type="Pfam" id="PF02129">
    <property type="entry name" value="Peptidase_S15"/>
    <property type="match status" value="1"/>
</dbReference>
<keyword evidence="3" id="KW-0378">Hydrolase</keyword>
<dbReference type="GO" id="GO:0016787">
    <property type="term" value="F:hydrolase activity"/>
    <property type="evidence" value="ECO:0007669"/>
    <property type="project" value="UniProtKB-KW"/>
</dbReference>
<dbReference type="GeneID" id="36591710"/>
<evidence type="ECO:0000256" key="1">
    <source>
        <dbReference type="ARBA" id="ARBA00029464"/>
    </source>
</evidence>
<dbReference type="SUPFAM" id="SSF53474">
    <property type="entry name" value="alpha/beta-Hydrolases"/>
    <property type="match status" value="1"/>
</dbReference>
<accession>A0A2J6SXE7</accession>
<dbReference type="AlphaFoldDB" id="A0A2J6SXE7"/>
<dbReference type="InterPro" id="IPR051411">
    <property type="entry name" value="Polyketide_trans_af380"/>
</dbReference>
<evidence type="ECO:0000313" key="4">
    <source>
        <dbReference type="Proteomes" id="UP000235371"/>
    </source>
</evidence>
<evidence type="ECO:0000313" key="3">
    <source>
        <dbReference type="EMBL" id="PMD55452.1"/>
    </source>
</evidence>
<proteinExistence type="inferred from homology"/>
<dbReference type="InterPro" id="IPR000383">
    <property type="entry name" value="Xaa-Pro-like_dom"/>
</dbReference>
<dbReference type="Proteomes" id="UP000235371">
    <property type="component" value="Unassembled WGS sequence"/>
</dbReference>
<dbReference type="RefSeq" id="XP_024732356.1">
    <property type="nucleotide sequence ID" value="XM_024883633.1"/>
</dbReference>
<dbReference type="OrthoDB" id="2498029at2759"/>
<dbReference type="InterPro" id="IPR029058">
    <property type="entry name" value="AB_hydrolase_fold"/>
</dbReference>
<reference evidence="3 4" key="1">
    <citation type="submission" date="2016-04" db="EMBL/GenBank/DDBJ databases">
        <title>A degradative enzymes factory behind the ericoid mycorrhizal symbiosis.</title>
        <authorList>
            <consortium name="DOE Joint Genome Institute"/>
            <person name="Martino E."/>
            <person name="Morin E."/>
            <person name="Grelet G."/>
            <person name="Kuo A."/>
            <person name="Kohler A."/>
            <person name="Daghino S."/>
            <person name="Barry K."/>
            <person name="Choi C."/>
            <person name="Cichocki N."/>
            <person name="Clum A."/>
            <person name="Copeland A."/>
            <person name="Hainaut M."/>
            <person name="Haridas S."/>
            <person name="Labutti K."/>
            <person name="Lindquist E."/>
            <person name="Lipzen A."/>
            <person name="Khouja H.-R."/>
            <person name="Murat C."/>
            <person name="Ohm R."/>
            <person name="Olson A."/>
            <person name="Spatafora J."/>
            <person name="Veneault-Fourrey C."/>
            <person name="Henrissat B."/>
            <person name="Grigoriev I."/>
            <person name="Martin F."/>
            <person name="Perotto S."/>
        </authorList>
    </citation>
    <scope>NUCLEOTIDE SEQUENCE [LARGE SCALE GENOMIC DNA]</scope>
    <source>
        <strain evidence="3 4">E</strain>
    </source>
</reference>
<gene>
    <name evidence="3" type="ORF">K444DRAFT_633594</name>
</gene>
<dbReference type="Gene3D" id="1.10.10.800">
    <property type="match status" value="1"/>
</dbReference>